<proteinExistence type="predicted"/>
<dbReference type="Gene3D" id="3.40.50.720">
    <property type="entry name" value="NAD(P)-binding Rossmann-like Domain"/>
    <property type="match status" value="1"/>
</dbReference>
<dbReference type="GO" id="GO:0050661">
    <property type="term" value="F:NADP binding"/>
    <property type="evidence" value="ECO:0007669"/>
    <property type="project" value="InterPro"/>
</dbReference>
<dbReference type="SUPFAM" id="SSF48179">
    <property type="entry name" value="6-phosphogluconate dehydrogenase C-terminal domain-like"/>
    <property type="match status" value="1"/>
</dbReference>
<feature type="domain" description="6-phosphogluconate dehydrogenase NADP-binding" evidence="1">
    <location>
        <begin position="7"/>
        <end position="114"/>
    </location>
</feature>
<dbReference type="InterPro" id="IPR006115">
    <property type="entry name" value="6PGDH_NADP-bd"/>
</dbReference>
<dbReference type="InterPro" id="IPR015814">
    <property type="entry name" value="Pgluconate_DH_NAD-bd_C"/>
</dbReference>
<gene>
    <name evidence="3" type="ordered locus">TSC_c11440</name>
</gene>
<dbReference type="eggNOG" id="COG2084">
    <property type="taxonomic scope" value="Bacteria"/>
</dbReference>
<dbReference type="Gene3D" id="1.10.1040.10">
    <property type="entry name" value="N-(1-d-carboxylethyl)-l-norvaline Dehydrogenase, domain 2"/>
    <property type="match status" value="1"/>
</dbReference>
<protein>
    <submittedName>
        <fullName evidence="3">6-phosphogluconate dehydrogenase, NAD-binding protein</fullName>
    </submittedName>
</protein>
<dbReference type="STRING" id="743525.TSC_c11440"/>
<dbReference type="RefSeq" id="WP_015717041.1">
    <property type="nucleotide sequence ID" value="NC_014974.1"/>
</dbReference>
<dbReference type="InterPro" id="IPR036291">
    <property type="entry name" value="NAD(P)-bd_dom_sf"/>
</dbReference>
<dbReference type="InterPro" id="IPR008927">
    <property type="entry name" value="6-PGluconate_DH-like_C_sf"/>
</dbReference>
<evidence type="ECO:0000313" key="3">
    <source>
        <dbReference type="EMBL" id="ADW21764.1"/>
    </source>
</evidence>
<evidence type="ECO:0000313" key="4">
    <source>
        <dbReference type="Proteomes" id="UP000008087"/>
    </source>
</evidence>
<reference evidence="4" key="1">
    <citation type="submission" date="2010-03" db="EMBL/GenBank/DDBJ databases">
        <title>The genome sequence of Thermus scotoductus SA-01.</title>
        <authorList>
            <person name="Gounder K."/>
            <person name="Liesegang H."/>
            <person name="Brzuszkiewicz E."/>
            <person name="Wollherr A."/>
            <person name="Daniel R."/>
            <person name="Gottschalk G."/>
            <person name="van Heerden E."/>
            <person name="Litthauer D."/>
        </authorList>
    </citation>
    <scope>NUCLEOTIDE SEQUENCE [LARGE SCALE GENOMIC DNA]</scope>
    <source>
        <strain evidence="4">ATCC 700910 / SA-01</strain>
    </source>
</reference>
<dbReference type="KEGG" id="tsc:TSC_c11440"/>
<feature type="domain" description="Phosphogluconate dehydrogenase NAD-binding putative C-terminal" evidence="2">
    <location>
        <begin position="185"/>
        <end position="253"/>
    </location>
</feature>
<organism evidence="3 4">
    <name type="scientific">Thermus scotoductus (strain ATCC 700910 / SA-01)</name>
    <dbReference type="NCBI Taxonomy" id="743525"/>
    <lineage>
        <taxon>Bacteria</taxon>
        <taxon>Thermotogati</taxon>
        <taxon>Deinococcota</taxon>
        <taxon>Deinococci</taxon>
        <taxon>Thermales</taxon>
        <taxon>Thermaceae</taxon>
        <taxon>Thermus</taxon>
    </lineage>
</organism>
<dbReference type="Pfam" id="PF09130">
    <property type="entry name" value="DUF1932"/>
    <property type="match status" value="1"/>
</dbReference>
<reference evidence="3 4" key="2">
    <citation type="journal article" date="2011" name="BMC Genomics">
        <title>Sequence of the hyperplastic genome of the naturally competent Thermus scotoductus SA-01.</title>
        <authorList>
            <person name="Gounder K."/>
            <person name="Brzuszkiewicz E."/>
            <person name="Liesegang H."/>
            <person name="Wollherr A."/>
            <person name="Daniel R."/>
            <person name="Gottschalk G."/>
            <person name="Reva O."/>
            <person name="Kumwenda B."/>
            <person name="Srivastava M."/>
            <person name="Bricio C."/>
            <person name="Berenguer J."/>
            <person name="van Heerden E."/>
            <person name="Litthauer D."/>
        </authorList>
    </citation>
    <scope>NUCLEOTIDE SEQUENCE [LARGE SCALE GENOMIC DNA]</scope>
    <source>
        <strain evidence="4">ATCC 700910 / SA-01</strain>
    </source>
</reference>
<name>E8PQA5_THESS</name>
<dbReference type="EMBL" id="CP001962">
    <property type="protein sequence ID" value="ADW21764.1"/>
    <property type="molecule type" value="Genomic_DNA"/>
</dbReference>
<dbReference type="AlphaFoldDB" id="E8PQA5"/>
<evidence type="ECO:0000259" key="1">
    <source>
        <dbReference type="Pfam" id="PF03446"/>
    </source>
</evidence>
<dbReference type="HOGENOM" id="CLU_052530_1_1_0"/>
<dbReference type="Pfam" id="PF03446">
    <property type="entry name" value="NAD_binding_2"/>
    <property type="match status" value="1"/>
</dbReference>
<dbReference type="InterPro" id="IPR013328">
    <property type="entry name" value="6PGD_dom2"/>
</dbReference>
<evidence type="ECO:0000259" key="2">
    <source>
        <dbReference type="Pfam" id="PF09130"/>
    </source>
</evidence>
<dbReference type="SUPFAM" id="SSF51735">
    <property type="entry name" value="NAD(P)-binding Rossmann-fold domains"/>
    <property type="match status" value="1"/>
</dbReference>
<accession>E8PQA5</accession>
<dbReference type="Proteomes" id="UP000008087">
    <property type="component" value="Chromosome"/>
</dbReference>
<sequence>MGRGLRFAILGLGEAGSAIARDLVARDVVVVGYDPAPGKGVAGVPMMGSEAEAAAGADVVLSVNWARVALDVATRVAPVLKPGQIYADLNTASPKLKRALADVIAPTGALFVDVALMSPVPGRGLSTPSLASGPGAKNYAEVLIPLGGKVEVVGEEAGLAATRKLLRSVFFKGMAAAAMEALEAAKRLGLWNEVHDNIAKTLAEADESLALRLVEGSLRHAHRRWEEMMAAAELLEELGVEPLMTRAAAAHLAALCARSADRLA</sequence>